<dbReference type="Proteomes" id="UP000237105">
    <property type="component" value="Unassembled WGS sequence"/>
</dbReference>
<dbReference type="EMBL" id="JXTB01000314">
    <property type="protein sequence ID" value="PON46315.1"/>
    <property type="molecule type" value="Genomic_DNA"/>
</dbReference>
<feature type="compositionally biased region" description="Low complexity" evidence="1">
    <location>
        <begin position="71"/>
        <end position="84"/>
    </location>
</feature>
<comment type="caution">
    <text evidence="2">The sequence shown here is derived from an EMBL/GenBank/DDBJ whole genome shotgun (WGS) entry which is preliminary data.</text>
</comment>
<sequence>MKPTLIGGNDGSAMSNRSSVHHRSRNLSRFSHWLPALETDVFNEGPAAPKGSHDDLTVEFFDSSGDRGRSGSHNSDVSSASGSSAPQRRGRPVMKQGSSLTGGDGKWSLGTRGVGYILPFSKRGDDEEWSHSVAPIPAEELTEAIYVVDDEFG</sequence>
<feature type="region of interest" description="Disordered" evidence="1">
    <location>
        <begin position="43"/>
        <end position="112"/>
    </location>
</feature>
<evidence type="ECO:0000256" key="1">
    <source>
        <dbReference type="SAM" id="MobiDB-lite"/>
    </source>
</evidence>
<keyword evidence="3" id="KW-1185">Reference proteome</keyword>
<dbReference type="AlphaFoldDB" id="A0A2P5BC01"/>
<gene>
    <name evidence="2" type="ORF">PanWU01x14_252620</name>
</gene>
<evidence type="ECO:0000313" key="3">
    <source>
        <dbReference type="Proteomes" id="UP000237105"/>
    </source>
</evidence>
<feature type="region of interest" description="Disordered" evidence="1">
    <location>
        <begin position="1"/>
        <end position="25"/>
    </location>
</feature>
<accession>A0A2P5BC01</accession>
<protein>
    <submittedName>
        <fullName evidence="2">Uncharacterized protein</fullName>
    </submittedName>
</protein>
<evidence type="ECO:0000313" key="2">
    <source>
        <dbReference type="EMBL" id="PON46315.1"/>
    </source>
</evidence>
<dbReference type="OrthoDB" id="1911931at2759"/>
<organism evidence="2 3">
    <name type="scientific">Parasponia andersonii</name>
    <name type="common">Sponia andersonii</name>
    <dbReference type="NCBI Taxonomy" id="3476"/>
    <lineage>
        <taxon>Eukaryota</taxon>
        <taxon>Viridiplantae</taxon>
        <taxon>Streptophyta</taxon>
        <taxon>Embryophyta</taxon>
        <taxon>Tracheophyta</taxon>
        <taxon>Spermatophyta</taxon>
        <taxon>Magnoliopsida</taxon>
        <taxon>eudicotyledons</taxon>
        <taxon>Gunneridae</taxon>
        <taxon>Pentapetalae</taxon>
        <taxon>rosids</taxon>
        <taxon>fabids</taxon>
        <taxon>Rosales</taxon>
        <taxon>Cannabaceae</taxon>
        <taxon>Parasponia</taxon>
    </lineage>
</organism>
<proteinExistence type="predicted"/>
<name>A0A2P5BC01_PARAD</name>
<reference evidence="3" key="1">
    <citation type="submission" date="2016-06" db="EMBL/GenBank/DDBJ databases">
        <title>Parallel loss of symbiosis genes in relatives of nitrogen-fixing non-legume Parasponia.</title>
        <authorList>
            <person name="Van Velzen R."/>
            <person name="Holmer R."/>
            <person name="Bu F."/>
            <person name="Rutten L."/>
            <person name="Van Zeijl A."/>
            <person name="Liu W."/>
            <person name="Santuari L."/>
            <person name="Cao Q."/>
            <person name="Sharma T."/>
            <person name="Shen D."/>
            <person name="Roswanjaya Y."/>
            <person name="Wardhani T."/>
            <person name="Kalhor M.S."/>
            <person name="Jansen J."/>
            <person name="Van den Hoogen J."/>
            <person name="Gungor B."/>
            <person name="Hartog M."/>
            <person name="Hontelez J."/>
            <person name="Verver J."/>
            <person name="Yang W.-C."/>
            <person name="Schijlen E."/>
            <person name="Repin R."/>
            <person name="Schilthuizen M."/>
            <person name="Schranz E."/>
            <person name="Heidstra R."/>
            <person name="Miyata K."/>
            <person name="Fedorova E."/>
            <person name="Kohlen W."/>
            <person name="Bisseling T."/>
            <person name="Smit S."/>
            <person name="Geurts R."/>
        </authorList>
    </citation>
    <scope>NUCLEOTIDE SEQUENCE [LARGE SCALE GENOMIC DNA]</scope>
    <source>
        <strain evidence="3">cv. WU1-14</strain>
    </source>
</reference>